<accession>A0A4R5VGX9</accession>
<gene>
    <name evidence="3" type="ORF">E1832_00880</name>
</gene>
<dbReference type="Proteomes" id="UP000295301">
    <property type="component" value="Unassembled WGS sequence"/>
</dbReference>
<keyword evidence="4" id="KW-1185">Reference proteome</keyword>
<dbReference type="OrthoDB" id="3182121at2"/>
<comment type="caution">
    <text evidence="3">The sequence shown here is derived from an EMBL/GenBank/DDBJ whole genome shotgun (WGS) entry which is preliminary data.</text>
</comment>
<dbReference type="PANTHER" id="PTHR34075">
    <property type="entry name" value="BLR3430 PROTEIN"/>
    <property type="match status" value="1"/>
</dbReference>
<evidence type="ECO:0000259" key="2">
    <source>
        <dbReference type="Pfam" id="PF12172"/>
    </source>
</evidence>
<organism evidence="3 4">
    <name type="scientific">Antarcticimicrobium luteum</name>
    <dbReference type="NCBI Taxonomy" id="2547397"/>
    <lineage>
        <taxon>Bacteria</taxon>
        <taxon>Pseudomonadati</taxon>
        <taxon>Pseudomonadota</taxon>
        <taxon>Alphaproteobacteria</taxon>
        <taxon>Rhodobacterales</taxon>
        <taxon>Paracoccaceae</taxon>
        <taxon>Antarcticimicrobium</taxon>
    </lineage>
</organism>
<dbReference type="PANTHER" id="PTHR34075:SF5">
    <property type="entry name" value="BLR3430 PROTEIN"/>
    <property type="match status" value="1"/>
</dbReference>
<evidence type="ECO:0000259" key="1">
    <source>
        <dbReference type="Pfam" id="PF01796"/>
    </source>
</evidence>
<dbReference type="Pfam" id="PF12172">
    <property type="entry name" value="zf-ChsH2"/>
    <property type="match status" value="1"/>
</dbReference>
<sequence length="137" mass="14755">MENHRPQPSPNADTRRFWDAGRAGGLSLPKCRECGRIVCPPKPACPSCRSGALDWVTLSGRGRLKGWCRIHIAALPGREPPVTVVEVSLEEDPRATLVALDEDGVVETLAPDAPLTLTFRPDPNGFSFPVVGSSEAE</sequence>
<dbReference type="Pfam" id="PF01796">
    <property type="entry name" value="OB_ChsH2_C"/>
    <property type="match status" value="1"/>
</dbReference>
<dbReference type="RefSeq" id="WP_127600727.1">
    <property type="nucleotide sequence ID" value="NZ_SMUV01000030.1"/>
</dbReference>
<proteinExistence type="predicted"/>
<evidence type="ECO:0000313" key="3">
    <source>
        <dbReference type="EMBL" id="TDK53002.1"/>
    </source>
</evidence>
<dbReference type="EMBL" id="SMUV01000030">
    <property type="protein sequence ID" value="TDK53002.1"/>
    <property type="molecule type" value="Genomic_DNA"/>
</dbReference>
<protein>
    <recommendedName>
        <fullName evidence="5">DNA-binding protein</fullName>
    </recommendedName>
</protein>
<reference evidence="3 4" key="1">
    <citation type="submission" date="2019-03" db="EMBL/GenBank/DDBJ databases">
        <title>Ruegeria lutea sp. nov., a novel strain, isolated from marine sediment, the Masan Bay, South Korea.</title>
        <authorList>
            <person name="Kim J."/>
            <person name="Kim D.-Y."/>
            <person name="Lee S.-S."/>
        </authorList>
    </citation>
    <scope>NUCLEOTIDE SEQUENCE [LARGE SCALE GENOMIC DNA]</scope>
    <source>
        <strain evidence="3 4">318-1</strain>
    </source>
</reference>
<dbReference type="AlphaFoldDB" id="A0A4R5VGX9"/>
<evidence type="ECO:0000313" key="4">
    <source>
        <dbReference type="Proteomes" id="UP000295301"/>
    </source>
</evidence>
<dbReference type="Gene3D" id="6.10.30.10">
    <property type="match status" value="1"/>
</dbReference>
<feature type="domain" description="ChsH2 rubredoxin-like zinc ribbon" evidence="2">
    <location>
        <begin position="18"/>
        <end position="54"/>
    </location>
</feature>
<dbReference type="InterPro" id="IPR022002">
    <property type="entry name" value="ChsH2_Znr"/>
</dbReference>
<dbReference type="SUPFAM" id="SSF50249">
    <property type="entry name" value="Nucleic acid-binding proteins"/>
    <property type="match status" value="1"/>
</dbReference>
<evidence type="ECO:0008006" key="5">
    <source>
        <dbReference type="Google" id="ProtNLM"/>
    </source>
</evidence>
<dbReference type="InterPro" id="IPR002878">
    <property type="entry name" value="ChsH2_C"/>
</dbReference>
<feature type="domain" description="ChsH2 C-terminal OB-fold" evidence="1">
    <location>
        <begin position="55"/>
        <end position="120"/>
    </location>
</feature>
<dbReference type="InterPro" id="IPR052513">
    <property type="entry name" value="Thioester_dehydratase-like"/>
</dbReference>
<dbReference type="InterPro" id="IPR012340">
    <property type="entry name" value="NA-bd_OB-fold"/>
</dbReference>
<name>A0A4R5VGX9_9RHOB</name>